<name>A0AAD9DZF9_9TELE</name>
<dbReference type="GO" id="GO:0019774">
    <property type="term" value="C:proteasome core complex, beta-subunit complex"/>
    <property type="evidence" value="ECO:0007669"/>
    <property type="project" value="InterPro"/>
</dbReference>
<evidence type="ECO:0000256" key="5">
    <source>
        <dbReference type="ARBA" id="ARBA00022448"/>
    </source>
</evidence>
<dbReference type="Gene3D" id="3.60.20.10">
    <property type="entry name" value="Glutamine Phosphoribosylpyrophosphate, subunit 1, domain 1"/>
    <property type="match status" value="1"/>
</dbReference>
<keyword evidence="5" id="KW-0813">Transport</keyword>
<evidence type="ECO:0000256" key="2">
    <source>
        <dbReference type="ARBA" id="ARBA00004141"/>
    </source>
</evidence>
<dbReference type="GO" id="GO:0005886">
    <property type="term" value="C:plasma membrane"/>
    <property type="evidence" value="ECO:0007669"/>
    <property type="project" value="UniProtKB-ARBA"/>
</dbReference>
<dbReference type="InterPro" id="IPR002666">
    <property type="entry name" value="Folate_carrier"/>
</dbReference>
<evidence type="ECO:0000256" key="1">
    <source>
        <dbReference type="ARBA" id="ARBA00004123"/>
    </source>
</evidence>
<feature type="transmembrane region" description="Helical" evidence="15">
    <location>
        <begin position="418"/>
        <end position="435"/>
    </location>
</feature>
<evidence type="ECO:0000256" key="3">
    <source>
        <dbReference type="ARBA" id="ARBA00005773"/>
    </source>
</evidence>
<evidence type="ECO:0000313" key="16">
    <source>
        <dbReference type="EMBL" id="KAK1798723.1"/>
    </source>
</evidence>
<dbReference type="InterPro" id="IPR029055">
    <property type="entry name" value="Ntn_hydrolases_N"/>
</dbReference>
<feature type="transmembrane region" description="Helical" evidence="15">
    <location>
        <begin position="455"/>
        <end position="474"/>
    </location>
</feature>
<feature type="transmembrane region" description="Helical" evidence="15">
    <location>
        <begin position="329"/>
        <end position="351"/>
    </location>
</feature>
<keyword evidence="9 15" id="KW-1133">Transmembrane helix</keyword>
<comment type="caution">
    <text evidence="16">The sequence shown here is derived from an EMBL/GenBank/DDBJ whole genome shotgun (WGS) entry which is preliminary data.</text>
</comment>
<feature type="transmembrane region" description="Helical" evidence="15">
    <location>
        <begin position="481"/>
        <end position="502"/>
    </location>
</feature>
<evidence type="ECO:0000256" key="13">
    <source>
        <dbReference type="ARBA" id="ARBA00032522"/>
    </source>
</evidence>
<evidence type="ECO:0000256" key="10">
    <source>
        <dbReference type="ARBA" id="ARBA00023136"/>
    </source>
</evidence>
<evidence type="ECO:0000256" key="12">
    <source>
        <dbReference type="ARBA" id="ARBA00032115"/>
    </source>
</evidence>
<keyword evidence="8" id="KW-0647">Proteasome</keyword>
<comment type="similarity">
    <text evidence="3">Belongs to the reduced folate carrier (RFC) transporter (TC 2.A.48) family.</text>
</comment>
<dbReference type="FunFam" id="3.60.20.10:FF:000003">
    <property type="entry name" value="Proteasome subunit beta type-3"/>
    <property type="match status" value="1"/>
</dbReference>
<dbReference type="InterPro" id="IPR016050">
    <property type="entry name" value="Proteasome_bsu_CS"/>
</dbReference>
<dbReference type="AlphaFoldDB" id="A0AAD9DZF9"/>
<accession>A0AAD9DZF9</accession>
<dbReference type="GO" id="GO:0005634">
    <property type="term" value="C:nucleus"/>
    <property type="evidence" value="ECO:0007669"/>
    <property type="project" value="UniProtKB-SubCell"/>
</dbReference>
<dbReference type="SUPFAM" id="SSF56235">
    <property type="entry name" value="N-terminal nucleophile aminohydrolases (Ntn hydrolases)"/>
    <property type="match status" value="1"/>
</dbReference>
<evidence type="ECO:0000256" key="7">
    <source>
        <dbReference type="ARBA" id="ARBA00022692"/>
    </source>
</evidence>
<evidence type="ECO:0000256" key="9">
    <source>
        <dbReference type="ARBA" id="ARBA00022989"/>
    </source>
</evidence>
<organism evidence="16 17">
    <name type="scientific">Electrophorus voltai</name>
    <dbReference type="NCBI Taxonomy" id="2609070"/>
    <lineage>
        <taxon>Eukaryota</taxon>
        <taxon>Metazoa</taxon>
        <taxon>Chordata</taxon>
        <taxon>Craniata</taxon>
        <taxon>Vertebrata</taxon>
        <taxon>Euteleostomi</taxon>
        <taxon>Actinopterygii</taxon>
        <taxon>Neopterygii</taxon>
        <taxon>Teleostei</taxon>
        <taxon>Ostariophysi</taxon>
        <taxon>Gymnotiformes</taxon>
        <taxon>Gymnotoidei</taxon>
        <taxon>Gymnotidae</taxon>
        <taxon>Electrophorus</taxon>
    </lineage>
</organism>
<dbReference type="SUPFAM" id="SSF103473">
    <property type="entry name" value="MFS general substrate transporter"/>
    <property type="match status" value="1"/>
</dbReference>
<gene>
    <name evidence="16" type="ORF">P4O66_007008</name>
</gene>
<sequence length="584" mass="65315">MSIMSYNGGAVMAMRGKGCVAIASDRRFGIQAQMVTTDFQKIFPMGERLYIGLAGLATDVQTVSQRLKFRLNLYELKEGRQIKPKTFMSMVSNLLYERRFGPYYIEPVIAGLDPRTFEPFICSLDLIGCPMITEDFVVSGTCSEQMYGMCESLWEPDMEPEDLFETISQAMLNAVDRDAVSGMGVVVHVMPSEPFLTAFLMGPDKNLTDTEVVNEIYPVWTYSYLILLLPVFLATDYLCYKPVLILQAASFVVTYSILMKGQGVLVMQLLEVCFGVATATDVAYYAYIYSVVERDSYQRVTGLCRSAALLGSAMGSLVGQFLVSVGHVPLLYLVVVTLAASCVAFLAPWFLPMPSRSLFFHEESVPQDQPCPDPAVCTRLVEKGTMGLNVEMHEHRSLKQVLKSLWADFVQCFSRRPLLAWSVWWALSTCGYFQVINYAQVLWEKILPSKEFEIYNGYVETISTLLGALAAFGVSFVRVSWAVWGELALCMFSVVIAVAVYLMHAVRNIWVCYSSYVLFRATYMLLVTIATYQIAANLSMRRYAMVFGVNTFIALLLQTLLTVIVVDSAGLGLDIFPQVTCPHQ</sequence>
<dbReference type="FunFam" id="1.20.1250.20:FF:000225">
    <property type="entry name" value="Solute carrier family 19 member 1"/>
    <property type="match status" value="1"/>
</dbReference>
<feature type="transmembrane region" description="Helical" evidence="15">
    <location>
        <begin position="508"/>
        <end position="532"/>
    </location>
</feature>
<evidence type="ECO:0000256" key="14">
    <source>
        <dbReference type="ARBA" id="ARBA00032560"/>
    </source>
</evidence>
<keyword evidence="17" id="KW-1185">Reference proteome</keyword>
<feature type="transmembrane region" description="Helical" evidence="15">
    <location>
        <begin position="265"/>
        <end position="288"/>
    </location>
</feature>
<evidence type="ECO:0000256" key="6">
    <source>
        <dbReference type="ARBA" id="ARBA00022490"/>
    </source>
</evidence>
<evidence type="ECO:0000313" key="17">
    <source>
        <dbReference type="Proteomes" id="UP001239994"/>
    </source>
</evidence>
<dbReference type="InterPro" id="IPR033811">
    <property type="entry name" value="Proteasome_beta_3"/>
</dbReference>
<feature type="transmembrane region" description="Helical" evidence="15">
    <location>
        <begin position="300"/>
        <end position="323"/>
    </location>
</feature>
<dbReference type="PANTHER" id="PTHR10686">
    <property type="entry name" value="FOLATE TRANSPORTER"/>
    <property type="match status" value="1"/>
</dbReference>
<dbReference type="Pfam" id="PF01770">
    <property type="entry name" value="Folate_carrier"/>
    <property type="match status" value="1"/>
</dbReference>
<dbReference type="EMBL" id="JAROKS010000012">
    <property type="protein sequence ID" value="KAK1798723.1"/>
    <property type="molecule type" value="Genomic_DNA"/>
</dbReference>
<keyword evidence="11" id="KW-0539">Nucleus</keyword>
<protein>
    <recommendedName>
        <fullName evidence="4">Proteasome subunit beta type-3</fullName>
    </recommendedName>
    <alternativeName>
        <fullName evidence="12">Proteasome chain 13</fullName>
    </alternativeName>
    <alternativeName>
        <fullName evidence="13">Proteasome component C10-II</fullName>
    </alternativeName>
    <alternativeName>
        <fullName evidence="14">Proteasome theta chain</fullName>
    </alternativeName>
</protein>
<evidence type="ECO:0000256" key="4">
    <source>
        <dbReference type="ARBA" id="ARBA00016160"/>
    </source>
</evidence>
<dbReference type="Proteomes" id="UP001239994">
    <property type="component" value="Unassembled WGS sequence"/>
</dbReference>
<keyword evidence="6" id="KW-0963">Cytoplasm</keyword>
<evidence type="ECO:0000256" key="11">
    <source>
        <dbReference type="ARBA" id="ARBA00023242"/>
    </source>
</evidence>
<dbReference type="PANTHER" id="PTHR10686:SF19">
    <property type="entry name" value="THIAMINE TRANSPORTER 1"/>
    <property type="match status" value="1"/>
</dbReference>
<dbReference type="GO" id="GO:0090482">
    <property type="term" value="F:vitamin transmembrane transporter activity"/>
    <property type="evidence" value="ECO:0007669"/>
    <property type="project" value="InterPro"/>
</dbReference>
<dbReference type="CDD" id="cd03759">
    <property type="entry name" value="proteasome_beta_type_3"/>
    <property type="match status" value="1"/>
</dbReference>
<dbReference type="PROSITE" id="PS00854">
    <property type="entry name" value="PROTEASOME_BETA_1"/>
    <property type="match status" value="1"/>
</dbReference>
<dbReference type="InterPro" id="IPR023333">
    <property type="entry name" value="Proteasome_suB-type"/>
</dbReference>
<feature type="transmembrane region" description="Helical" evidence="15">
    <location>
        <begin position="216"/>
        <end position="235"/>
    </location>
</feature>
<dbReference type="GO" id="GO:0043161">
    <property type="term" value="P:proteasome-mediated ubiquitin-dependent protein catabolic process"/>
    <property type="evidence" value="ECO:0007669"/>
    <property type="project" value="InterPro"/>
</dbReference>
<reference evidence="16" key="1">
    <citation type="submission" date="2023-03" db="EMBL/GenBank/DDBJ databases">
        <title>Electrophorus voltai genome.</title>
        <authorList>
            <person name="Bian C."/>
        </authorList>
    </citation>
    <scope>NUCLEOTIDE SEQUENCE</scope>
    <source>
        <strain evidence="16">CB-2022</strain>
        <tissue evidence="16">Muscle</tissue>
    </source>
</reference>
<proteinExistence type="inferred from homology"/>
<dbReference type="PROSITE" id="PS51476">
    <property type="entry name" value="PROTEASOME_BETA_2"/>
    <property type="match status" value="1"/>
</dbReference>
<dbReference type="NCBIfam" id="TIGR00806">
    <property type="entry name" value="rfc"/>
    <property type="match status" value="1"/>
</dbReference>
<keyword evidence="10 15" id="KW-0472">Membrane</keyword>
<evidence type="ECO:0000256" key="15">
    <source>
        <dbReference type="SAM" id="Phobius"/>
    </source>
</evidence>
<feature type="transmembrane region" description="Helical" evidence="15">
    <location>
        <begin position="242"/>
        <end position="259"/>
    </location>
</feature>
<feature type="transmembrane region" description="Helical" evidence="15">
    <location>
        <begin position="544"/>
        <end position="566"/>
    </location>
</feature>
<comment type="subcellular location">
    <subcellularLocation>
        <location evidence="2">Membrane</location>
        <topology evidence="2">Multi-pass membrane protein</topology>
    </subcellularLocation>
    <subcellularLocation>
        <location evidence="1">Nucleus</location>
    </subcellularLocation>
</comment>
<evidence type="ECO:0000256" key="8">
    <source>
        <dbReference type="ARBA" id="ARBA00022942"/>
    </source>
</evidence>
<dbReference type="InterPro" id="IPR036259">
    <property type="entry name" value="MFS_trans_sf"/>
</dbReference>
<keyword evidence="7 15" id="KW-0812">Transmembrane</keyword>